<evidence type="ECO:0000313" key="5">
    <source>
        <dbReference type="Proteomes" id="UP000663852"/>
    </source>
</evidence>
<evidence type="ECO:0000256" key="1">
    <source>
        <dbReference type="SAM" id="SignalP"/>
    </source>
</evidence>
<dbReference type="Proteomes" id="UP000663828">
    <property type="component" value="Unassembled WGS sequence"/>
</dbReference>
<comment type="caution">
    <text evidence="2">The sequence shown here is derived from an EMBL/GenBank/DDBJ whole genome shotgun (WGS) entry which is preliminary data.</text>
</comment>
<gene>
    <name evidence="2" type="ORF">EDS130_LOCUS29268</name>
    <name evidence="3" type="ORF">XAT740_LOCUS38575</name>
</gene>
<dbReference type="Proteomes" id="UP000663852">
    <property type="component" value="Unassembled WGS sequence"/>
</dbReference>
<proteinExistence type="predicted"/>
<name>A0A815BPT5_ADIRI</name>
<feature type="signal peptide" evidence="1">
    <location>
        <begin position="1"/>
        <end position="28"/>
    </location>
</feature>
<accession>A0A815BPT5</accession>
<dbReference type="EMBL" id="CAJNOJ010000196">
    <property type="protein sequence ID" value="CAF1275804.1"/>
    <property type="molecule type" value="Genomic_DNA"/>
</dbReference>
<protein>
    <submittedName>
        <fullName evidence="2">Uncharacterized protein</fullName>
    </submittedName>
</protein>
<dbReference type="EMBL" id="CAJNOR010004182">
    <property type="protein sequence ID" value="CAF1481806.1"/>
    <property type="molecule type" value="Genomic_DNA"/>
</dbReference>
<evidence type="ECO:0000313" key="2">
    <source>
        <dbReference type="EMBL" id="CAF1275804.1"/>
    </source>
</evidence>
<keyword evidence="4" id="KW-1185">Reference proteome</keyword>
<dbReference type="AlphaFoldDB" id="A0A815BPT5"/>
<evidence type="ECO:0000313" key="3">
    <source>
        <dbReference type="EMBL" id="CAF1481806.1"/>
    </source>
</evidence>
<evidence type="ECO:0000313" key="4">
    <source>
        <dbReference type="Proteomes" id="UP000663828"/>
    </source>
</evidence>
<reference evidence="2" key="1">
    <citation type="submission" date="2021-02" db="EMBL/GenBank/DDBJ databases">
        <authorList>
            <person name="Nowell W R."/>
        </authorList>
    </citation>
    <scope>NUCLEOTIDE SEQUENCE</scope>
</reference>
<sequence length="162" mass="17557">MVYSNGAVYLLVLTAIIAINITPSASYACGPGNCNCKTCESQTCYRGSTAAGCTDKNGLGCCSSCCIAVIPRRDGIYYGPYYPNTKSGMYCPDNQLANPVDSYMLSDSGCNKAYCPTPGSYCLWPGATQTKIKRTFTDKLAYFRRTLNSALDNDNSDDEDRK</sequence>
<feature type="chain" id="PRO_5036226971" evidence="1">
    <location>
        <begin position="29"/>
        <end position="162"/>
    </location>
</feature>
<keyword evidence="1" id="KW-0732">Signal</keyword>
<organism evidence="2 5">
    <name type="scientific">Adineta ricciae</name>
    <name type="common">Rotifer</name>
    <dbReference type="NCBI Taxonomy" id="249248"/>
    <lineage>
        <taxon>Eukaryota</taxon>
        <taxon>Metazoa</taxon>
        <taxon>Spiralia</taxon>
        <taxon>Gnathifera</taxon>
        <taxon>Rotifera</taxon>
        <taxon>Eurotatoria</taxon>
        <taxon>Bdelloidea</taxon>
        <taxon>Adinetida</taxon>
        <taxon>Adinetidae</taxon>
        <taxon>Adineta</taxon>
    </lineage>
</organism>